<name>A0AAN9P503_CLITE</name>
<dbReference type="Proteomes" id="UP001359559">
    <property type="component" value="Unassembled WGS sequence"/>
</dbReference>
<protein>
    <submittedName>
        <fullName evidence="1">Uncharacterized protein</fullName>
    </submittedName>
</protein>
<reference evidence="1 2" key="1">
    <citation type="submission" date="2024-01" db="EMBL/GenBank/DDBJ databases">
        <title>The genomes of 5 underutilized Papilionoideae crops provide insights into root nodulation and disease resistance.</title>
        <authorList>
            <person name="Yuan L."/>
        </authorList>
    </citation>
    <scope>NUCLEOTIDE SEQUENCE [LARGE SCALE GENOMIC DNA]</scope>
    <source>
        <strain evidence="1">LY-2023</strain>
        <tissue evidence="1">Leaf</tissue>
    </source>
</reference>
<gene>
    <name evidence="1" type="ORF">RJT34_20549</name>
</gene>
<evidence type="ECO:0000313" key="1">
    <source>
        <dbReference type="EMBL" id="KAK7285768.1"/>
    </source>
</evidence>
<evidence type="ECO:0000313" key="2">
    <source>
        <dbReference type="Proteomes" id="UP001359559"/>
    </source>
</evidence>
<organism evidence="1 2">
    <name type="scientific">Clitoria ternatea</name>
    <name type="common">Butterfly pea</name>
    <dbReference type="NCBI Taxonomy" id="43366"/>
    <lineage>
        <taxon>Eukaryota</taxon>
        <taxon>Viridiplantae</taxon>
        <taxon>Streptophyta</taxon>
        <taxon>Embryophyta</taxon>
        <taxon>Tracheophyta</taxon>
        <taxon>Spermatophyta</taxon>
        <taxon>Magnoliopsida</taxon>
        <taxon>eudicotyledons</taxon>
        <taxon>Gunneridae</taxon>
        <taxon>Pentapetalae</taxon>
        <taxon>rosids</taxon>
        <taxon>fabids</taxon>
        <taxon>Fabales</taxon>
        <taxon>Fabaceae</taxon>
        <taxon>Papilionoideae</taxon>
        <taxon>50 kb inversion clade</taxon>
        <taxon>NPAAA clade</taxon>
        <taxon>indigoferoid/millettioid clade</taxon>
        <taxon>Phaseoleae</taxon>
        <taxon>Clitoria</taxon>
    </lineage>
</organism>
<proteinExistence type="predicted"/>
<accession>A0AAN9P503</accession>
<keyword evidence="2" id="KW-1185">Reference proteome</keyword>
<comment type="caution">
    <text evidence="1">The sequence shown here is derived from an EMBL/GenBank/DDBJ whole genome shotgun (WGS) entry which is preliminary data.</text>
</comment>
<sequence>MCIERPTKLNKVVHVLLSVKLHKAVDDEAVALECNREQGIYELLRILVRGCFHGDAMVKEGEAIKNKSWDMKVVCEFMSLGVDEIDDGAIEWVLLDEVLDGLAKEYWSSDCELKG</sequence>
<dbReference type="EMBL" id="JAYKXN010000005">
    <property type="protein sequence ID" value="KAK7285768.1"/>
    <property type="molecule type" value="Genomic_DNA"/>
</dbReference>
<dbReference type="AlphaFoldDB" id="A0AAN9P503"/>